<protein>
    <submittedName>
        <fullName evidence="1">Uncharacterized protein</fullName>
    </submittedName>
</protein>
<feature type="non-terminal residue" evidence="1">
    <location>
        <position position="246"/>
    </location>
</feature>
<reference evidence="1" key="1">
    <citation type="submission" date="2018-05" db="EMBL/GenBank/DDBJ databases">
        <authorList>
            <person name="Lanie J.A."/>
            <person name="Ng W.-L."/>
            <person name="Kazmierczak K.M."/>
            <person name="Andrzejewski T.M."/>
            <person name="Davidsen T.M."/>
            <person name="Wayne K.J."/>
            <person name="Tettelin H."/>
            <person name="Glass J.I."/>
            <person name="Rusch D."/>
            <person name="Podicherti R."/>
            <person name="Tsui H.-C.T."/>
            <person name="Winkler M.E."/>
        </authorList>
    </citation>
    <scope>NUCLEOTIDE SEQUENCE</scope>
</reference>
<organism evidence="1">
    <name type="scientific">marine metagenome</name>
    <dbReference type="NCBI Taxonomy" id="408172"/>
    <lineage>
        <taxon>unclassified sequences</taxon>
        <taxon>metagenomes</taxon>
        <taxon>ecological metagenomes</taxon>
    </lineage>
</organism>
<feature type="non-terminal residue" evidence="1">
    <location>
        <position position="1"/>
    </location>
</feature>
<proteinExistence type="predicted"/>
<dbReference type="EMBL" id="UINC01199731">
    <property type="protein sequence ID" value="SVE18294.1"/>
    <property type="molecule type" value="Genomic_DNA"/>
</dbReference>
<name>A0A383BEK5_9ZZZZ</name>
<sequence>VLEILNKYSDKNILVIEPLMSLFQAFMESVDLKPFIFNTTFIIAEPPPKILVSHEPKNWKVYKHPASMKISNIYYKRMDRAREVSEYLAKSKLKILVVNPYYGGSLPTAKYCVQALNGLGHQAESVDCEVFVDGYLSLNKITQNKINAELLSKQFNHFMGQLVAAKASDFKPDMILSIAQAPLGPDAIKNLKLLDVPVAFWFVEDFRTLTYWKDIASSYDYFFTIQRGQFFDQLKSIGVDNFYYLP</sequence>
<gene>
    <name evidence="1" type="ORF">METZ01_LOCUS471148</name>
</gene>
<accession>A0A383BEK5</accession>
<evidence type="ECO:0000313" key="1">
    <source>
        <dbReference type="EMBL" id="SVE18294.1"/>
    </source>
</evidence>
<dbReference type="AlphaFoldDB" id="A0A383BEK5"/>